<sequence length="504" mass="52480">MKTIKPTLIASAIIAAQQSIAAVPVDTEAFRAAITLEGIRIHQLAFQEIADANGGNRAAATAGYDASLEYVSELVETAGYEVTVQPFDFPYFEELQAAELEQLSPAPMVYGYFSNDGFATMDYSGSGDVTATAQAVDLQLPPGATANSSTSGCEPEDFDSFTPGNIAVIQRGSCSFVLKAGNAEAAGAAGVIILNEGQEGRTDAFLGTLSSPEVSIPVVGAAFDVGVELGAGDVTVRLLVDAISETRATSNLIAETPAGRDDRVVVIGAHLDSVAEGPGINDNGSGSAAILEMALQLAASGVEPRNKVRFAWWGAEEAGLVGAQFYVDNLSKRDIKNIALNLNFDMIGSPNYVRFVYDGDGSATGIAGPNGSANIEKVFEDYFASAGMPVEPTAFDGRSDYGPFIALGIPAGGLFTGAEGIKSEEEALVYGGTAGDQYDPCYHLACDTYDNNSDAGLSEMSGAAAHALYTFAMTTSAVNGTDKASDKAKKAAEEMEYQGNKLRR</sequence>
<dbReference type="Gene3D" id="3.50.30.30">
    <property type="match status" value="1"/>
</dbReference>
<dbReference type="PANTHER" id="PTHR12147">
    <property type="entry name" value="METALLOPEPTIDASE M28 FAMILY MEMBER"/>
    <property type="match status" value="1"/>
</dbReference>
<feature type="domain" description="Peptidase M28" evidence="3">
    <location>
        <begin position="251"/>
        <end position="465"/>
    </location>
</feature>
<keyword evidence="4" id="KW-0378">Hydrolase</keyword>
<dbReference type="GO" id="GO:0006508">
    <property type="term" value="P:proteolysis"/>
    <property type="evidence" value="ECO:0007669"/>
    <property type="project" value="InterPro"/>
</dbReference>
<keyword evidence="5" id="KW-1185">Reference proteome</keyword>
<evidence type="ECO:0000259" key="3">
    <source>
        <dbReference type="Pfam" id="PF04389"/>
    </source>
</evidence>
<dbReference type="SUPFAM" id="SSF52025">
    <property type="entry name" value="PA domain"/>
    <property type="match status" value="1"/>
</dbReference>
<evidence type="ECO:0000259" key="2">
    <source>
        <dbReference type="Pfam" id="PF02225"/>
    </source>
</evidence>
<dbReference type="InterPro" id="IPR007484">
    <property type="entry name" value="Peptidase_M28"/>
</dbReference>
<dbReference type="InterPro" id="IPR046450">
    <property type="entry name" value="PA_dom_sf"/>
</dbReference>
<evidence type="ECO:0000256" key="1">
    <source>
        <dbReference type="SAM" id="SignalP"/>
    </source>
</evidence>
<dbReference type="InterPro" id="IPR003137">
    <property type="entry name" value="PA_domain"/>
</dbReference>
<name>A0A917ZDW6_9GAMM</name>
<keyword evidence="4" id="KW-0031">Aminopeptidase</keyword>
<dbReference type="Gene3D" id="3.40.630.10">
    <property type="entry name" value="Zn peptidases"/>
    <property type="match status" value="1"/>
</dbReference>
<dbReference type="Pfam" id="PF02225">
    <property type="entry name" value="PA"/>
    <property type="match status" value="1"/>
</dbReference>
<organism evidence="4 5">
    <name type="scientific">Marinobacterium nitratireducens</name>
    <dbReference type="NCBI Taxonomy" id="518897"/>
    <lineage>
        <taxon>Bacteria</taxon>
        <taxon>Pseudomonadati</taxon>
        <taxon>Pseudomonadota</taxon>
        <taxon>Gammaproteobacteria</taxon>
        <taxon>Oceanospirillales</taxon>
        <taxon>Oceanospirillaceae</taxon>
        <taxon>Marinobacterium</taxon>
    </lineage>
</organism>
<feature type="domain" description="PA" evidence="2">
    <location>
        <begin position="149"/>
        <end position="228"/>
    </location>
</feature>
<dbReference type="SUPFAM" id="SSF53187">
    <property type="entry name" value="Zn-dependent exopeptidases"/>
    <property type="match status" value="1"/>
</dbReference>
<dbReference type="Proteomes" id="UP000599578">
    <property type="component" value="Unassembled WGS sequence"/>
</dbReference>
<reference evidence="4 5" key="1">
    <citation type="journal article" date="2014" name="Int. J. Syst. Evol. Microbiol.">
        <title>Complete genome sequence of Corynebacterium casei LMG S-19264T (=DSM 44701T), isolated from a smear-ripened cheese.</title>
        <authorList>
            <consortium name="US DOE Joint Genome Institute (JGI-PGF)"/>
            <person name="Walter F."/>
            <person name="Albersmeier A."/>
            <person name="Kalinowski J."/>
            <person name="Ruckert C."/>
        </authorList>
    </citation>
    <scope>NUCLEOTIDE SEQUENCE [LARGE SCALE GENOMIC DNA]</scope>
    <source>
        <strain evidence="4 5">CGMCC 1.7286</strain>
    </source>
</reference>
<dbReference type="GO" id="GO:0008235">
    <property type="term" value="F:metalloexopeptidase activity"/>
    <property type="evidence" value="ECO:0007669"/>
    <property type="project" value="InterPro"/>
</dbReference>
<evidence type="ECO:0000313" key="4">
    <source>
        <dbReference type="EMBL" id="GGO81648.1"/>
    </source>
</evidence>
<feature type="chain" id="PRO_5037333136" evidence="1">
    <location>
        <begin position="22"/>
        <end position="504"/>
    </location>
</feature>
<dbReference type="EMBL" id="BMLT01000005">
    <property type="protein sequence ID" value="GGO81648.1"/>
    <property type="molecule type" value="Genomic_DNA"/>
</dbReference>
<proteinExistence type="predicted"/>
<dbReference type="Pfam" id="PF04389">
    <property type="entry name" value="Peptidase_M28"/>
    <property type="match status" value="1"/>
</dbReference>
<dbReference type="RefSeq" id="WP_188860566.1">
    <property type="nucleotide sequence ID" value="NZ_BMLT01000005.1"/>
</dbReference>
<feature type="signal peptide" evidence="1">
    <location>
        <begin position="1"/>
        <end position="21"/>
    </location>
</feature>
<dbReference type="AlphaFoldDB" id="A0A917ZDW6"/>
<keyword evidence="1" id="KW-0732">Signal</keyword>
<evidence type="ECO:0000313" key="5">
    <source>
        <dbReference type="Proteomes" id="UP000599578"/>
    </source>
</evidence>
<dbReference type="PANTHER" id="PTHR12147:SF26">
    <property type="entry name" value="PEPTIDASE M28 DOMAIN-CONTAINING PROTEIN"/>
    <property type="match status" value="1"/>
</dbReference>
<protein>
    <submittedName>
        <fullName evidence="4">Aminopeptidase</fullName>
    </submittedName>
</protein>
<dbReference type="InterPro" id="IPR045175">
    <property type="entry name" value="M28_fam"/>
</dbReference>
<accession>A0A917ZDW6</accession>
<dbReference type="GO" id="GO:0004177">
    <property type="term" value="F:aminopeptidase activity"/>
    <property type="evidence" value="ECO:0007669"/>
    <property type="project" value="UniProtKB-KW"/>
</dbReference>
<keyword evidence="4" id="KW-0645">Protease</keyword>
<gene>
    <name evidence="4" type="primary">lap</name>
    <name evidence="4" type="ORF">GCM10011348_21120</name>
</gene>
<comment type="caution">
    <text evidence="4">The sequence shown here is derived from an EMBL/GenBank/DDBJ whole genome shotgun (WGS) entry which is preliminary data.</text>
</comment>